<name>A0A8T5VA36_9BRAD</name>
<reference evidence="1" key="1">
    <citation type="journal article" date="2017" name="Syst. Appl. Microbiol.">
        <title>Soybeans inoculated with root zone soils of Canadian native legumes harbour diverse and novel Bradyrhizobium spp. that possess agricultural potential.</title>
        <authorList>
            <person name="Bromfield E.S.P."/>
            <person name="Cloutier S."/>
            <person name="Tambong J.T."/>
            <person name="Tran Thi T.V."/>
        </authorList>
    </citation>
    <scope>NUCLEOTIDE SEQUENCE</scope>
    <source>
        <strain evidence="1">1S5</strain>
    </source>
</reference>
<reference evidence="1" key="2">
    <citation type="submission" date="2022-04" db="EMBL/GenBank/DDBJ databases">
        <authorList>
            <person name="Bromfield E.S.P."/>
            <person name="Cloutier S."/>
        </authorList>
    </citation>
    <scope>NUCLEOTIDE SEQUENCE</scope>
    <source>
        <strain evidence="1">1S5</strain>
    </source>
</reference>
<evidence type="ECO:0000313" key="1">
    <source>
        <dbReference type="EMBL" id="UPT87212.1"/>
    </source>
</evidence>
<accession>A0A8T5VA36</accession>
<sequence>MATSFERIDAFARPAILPRLRHVQAWRRVRLQRLLSDPNIAQNDPGRLKSIKAAQNCMAVSVRVKAILTGIIDR</sequence>
<gene>
    <name evidence="1" type="ORF">HAP41_0000044895</name>
</gene>
<evidence type="ECO:0000313" key="2">
    <source>
        <dbReference type="Proteomes" id="UP000551709"/>
    </source>
</evidence>
<dbReference type="EMBL" id="CP096255">
    <property type="protein sequence ID" value="UPT87212.1"/>
    <property type="molecule type" value="Genomic_DNA"/>
</dbReference>
<dbReference type="RefSeq" id="WP_166071942.1">
    <property type="nucleotide sequence ID" value="NZ_CP096255.1"/>
</dbReference>
<proteinExistence type="predicted"/>
<dbReference type="AlphaFoldDB" id="A0A8T5VA36"/>
<dbReference type="Proteomes" id="UP000551709">
    <property type="component" value="Chromosome"/>
</dbReference>
<protein>
    <submittedName>
        <fullName evidence="1">Uncharacterized protein</fullName>
    </submittedName>
</protein>
<organism evidence="1 2">
    <name type="scientific">Bradyrhizobium barranii subsp. apii</name>
    <dbReference type="NCBI Taxonomy" id="2819348"/>
    <lineage>
        <taxon>Bacteria</taxon>
        <taxon>Pseudomonadati</taxon>
        <taxon>Pseudomonadota</taxon>
        <taxon>Alphaproteobacteria</taxon>
        <taxon>Hyphomicrobiales</taxon>
        <taxon>Nitrobacteraceae</taxon>
        <taxon>Bradyrhizobium</taxon>
        <taxon>Bradyrhizobium barranii</taxon>
    </lineage>
</organism>